<evidence type="ECO:0000313" key="2">
    <source>
        <dbReference type="EMBL" id="TWI87323.1"/>
    </source>
</evidence>
<dbReference type="PANTHER" id="PTHR47377">
    <property type="entry name" value="RHODANESE-LIKE DOMAIN-CONTAINING PROTEIN 4, CHLOROPLASTIC"/>
    <property type="match status" value="1"/>
</dbReference>
<dbReference type="SMART" id="SM00450">
    <property type="entry name" value="RHOD"/>
    <property type="match status" value="1"/>
</dbReference>
<dbReference type="SUPFAM" id="SSF52821">
    <property type="entry name" value="Rhodanese/Cell cycle control phosphatase"/>
    <property type="match status" value="1"/>
</dbReference>
<proteinExistence type="predicted"/>
<dbReference type="EMBL" id="VLLF01000005">
    <property type="protein sequence ID" value="TWI87323.1"/>
    <property type="molecule type" value="Genomic_DNA"/>
</dbReference>
<evidence type="ECO:0000313" key="3">
    <source>
        <dbReference type="Proteomes" id="UP000320593"/>
    </source>
</evidence>
<dbReference type="PANTHER" id="PTHR47377:SF1">
    <property type="entry name" value="RHODANESE-LIKE DOMAIN-CONTAINING PROTEIN 4, CHLOROPLASTIC"/>
    <property type="match status" value="1"/>
</dbReference>
<evidence type="ECO:0000259" key="1">
    <source>
        <dbReference type="PROSITE" id="PS50206"/>
    </source>
</evidence>
<feature type="domain" description="Rhodanese" evidence="1">
    <location>
        <begin position="22"/>
        <end position="145"/>
    </location>
</feature>
<dbReference type="AlphaFoldDB" id="A0A562T1X8"/>
<protein>
    <submittedName>
        <fullName evidence="2">Rhodanese-related sulfurtransferase</fullName>
    </submittedName>
</protein>
<dbReference type="Proteomes" id="UP000320593">
    <property type="component" value="Unassembled WGS sequence"/>
</dbReference>
<dbReference type="InterPro" id="IPR044240">
    <property type="entry name" value="STR4-like"/>
</dbReference>
<keyword evidence="2" id="KW-0808">Transferase</keyword>
<dbReference type="Gene3D" id="3.40.250.10">
    <property type="entry name" value="Rhodanese-like domain"/>
    <property type="match status" value="1"/>
</dbReference>
<organism evidence="2 3">
    <name type="scientific">Roseibium hamelinense</name>
    <dbReference type="NCBI Taxonomy" id="150831"/>
    <lineage>
        <taxon>Bacteria</taxon>
        <taxon>Pseudomonadati</taxon>
        <taxon>Pseudomonadota</taxon>
        <taxon>Alphaproteobacteria</taxon>
        <taxon>Hyphomicrobiales</taxon>
        <taxon>Stappiaceae</taxon>
        <taxon>Roseibium</taxon>
    </lineage>
</organism>
<name>A0A562T1X8_9HYPH</name>
<dbReference type="GO" id="GO:0016740">
    <property type="term" value="F:transferase activity"/>
    <property type="evidence" value="ECO:0007669"/>
    <property type="project" value="UniProtKB-KW"/>
</dbReference>
<dbReference type="InterPro" id="IPR036873">
    <property type="entry name" value="Rhodanese-like_dom_sf"/>
</dbReference>
<dbReference type="PROSITE" id="PS50206">
    <property type="entry name" value="RHODANESE_3"/>
    <property type="match status" value="1"/>
</dbReference>
<sequence>MQNLQNYAGDISVTESFEKLSADEASVLVDVRTQAEWTFVGVPDLRGIRKEPLFVEWQSFPPMPPVTNFVEKLSALLNEKDLDQRAAIHFLCRSGARSQAAAIAMTQAGYTHCFNVAGGFEGGLDQLGHRGSQSGWKAAGLPWIQS</sequence>
<accession>A0A562T1X8</accession>
<reference evidence="2 3" key="1">
    <citation type="submission" date="2019-07" db="EMBL/GenBank/DDBJ databases">
        <title>Genomic Encyclopedia of Archaeal and Bacterial Type Strains, Phase II (KMG-II): from individual species to whole genera.</title>
        <authorList>
            <person name="Goeker M."/>
        </authorList>
    </citation>
    <scope>NUCLEOTIDE SEQUENCE [LARGE SCALE GENOMIC DNA]</scope>
    <source>
        <strain evidence="2 3">ATCC BAA-252</strain>
    </source>
</reference>
<keyword evidence="3" id="KW-1185">Reference proteome</keyword>
<gene>
    <name evidence="2" type="ORF">JM93_02564</name>
</gene>
<dbReference type="InterPro" id="IPR001763">
    <property type="entry name" value="Rhodanese-like_dom"/>
</dbReference>
<dbReference type="RefSeq" id="WP_208995136.1">
    <property type="nucleotide sequence ID" value="NZ_SMLY01000082.1"/>
</dbReference>
<comment type="caution">
    <text evidence="2">The sequence shown here is derived from an EMBL/GenBank/DDBJ whole genome shotgun (WGS) entry which is preliminary data.</text>
</comment>
<dbReference type="Pfam" id="PF00581">
    <property type="entry name" value="Rhodanese"/>
    <property type="match status" value="1"/>
</dbReference>